<sequence length="212" mass="23808">MSKVSLTSPSPDRQCSQNCSRPPEIRKLIAQIEKIGALARKSEHIGDQWTSSLCAPFLNGFLIEMWTTQLAILSTAICNIGDAIEAVPPGPGRTFLRRYLHNAAGHYYQPPTEENQNDLSQSAKAKPTPAQASKTSNSIQRPTRGSLVYRHREPRTQYRVGPYPPPRSSSFAPTRCEPNSRRREPETWVSVERAGIKRDPAAMKSERFIHDR</sequence>
<dbReference type="EMBL" id="JAPZBR010000002">
    <property type="protein sequence ID" value="KAJ5361220.1"/>
    <property type="molecule type" value="Genomic_DNA"/>
</dbReference>
<feature type="compositionally biased region" description="Polar residues" evidence="1">
    <location>
        <begin position="130"/>
        <end position="143"/>
    </location>
</feature>
<organism evidence="2 3">
    <name type="scientific">Penicillium brevicompactum</name>
    <dbReference type="NCBI Taxonomy" id="5074"/>
    <lineage>
        <taxon>Eukaryota</taxon>
        <taxon>Fungi</taxon>
        <taxon>Dikarya</taxon>
        <taxon>Ascomycota</taxon>
        <taxon>Pezizomycotina</taxon>
        <taxon>Eurotiomycetes</taxon>
        <taxon>Eurotiomycetidae</taxon>
        <taxon>Eurotiales</taxon>
        <taxon>Aspergillaceae</taxon>
        <taxon>Penicillium</taxon>
    </lineage>
</organism>
<accession>A0A9W9RJ81</accession>
<dbReference type="Proteomes" id="UP001148299">
    <property type="component" value="Unassembled WGS sequence"/>
</dbReference>
<dbReference type="AlphaFoldDB" id="A0A9W9RJ81"/>
<feature type="compositionally biased region" description="Polar residues" evidence="1">
    <location>
        <begin position="112"/>
        <end position="123"/>
    </location>
</feature>
<keyword evidence="3" id="KW-1185">Reference proteome</keyword>
<protein>
    <submittedName>
        <fullName evidence="2">Uncharacterized protein</fullName>
    </submittedName>
</protein>
<comment type="caution">
    <text evidence="2">The sequence shown here is derived from an EMBL/GenBank/DDBJ whole genome shotgun (WGS) entry which is preliminary data.</text>
</comment>
<reference evidence="2" key="1">
    <citation type="submission" date="2022-12" db="EMBL/GenBank/DDBJ databases">
        <authorList>
            <person name="Petersen C."/>
        </authorList>
    </citation>
    <scope>NUCLEOTIDE SEQUENCE</scope>
    <source>
        <strain evidence="2">IBT 35675</strain>
    </source>
</reference>
<name>A0A9W9RJ81_PENBR</name>
<feature type="region of interest" description="Disordered" evidence="1">
    <location>
        <begin position="107"/>
        <end position="188"/>
    </location>
</feature>
<evidence type="ECO:0000256" key="1">
    <source>
        <dbReference type="SAM" id="MobiDB-lite"/>
    </source>
</evidence>
<gene>
    <name evidence="2" type="ORF">N7541_002064</name>
</gene>
<evidence type="ECO:0000313" key="3">
    <source>
        <dbReference type="Proteomes" id="UP001148299"/>
    </source>
</evidence>
<reference evidence="2" key="2">
    <citation type="journal article" date="2023" name="IMA Fungus">
        <title>Comparative genomic study of the Penicillium genus elucidates a diverse pangenome and 15 lateral gene transfer events.</title>
        <authorList>
            <person name="Petersen C."/>
            <person name="Sorensen T."/>
            <person name="Nielsen M.R."/>
            <person name="Sondergaard T.E."/>
            <person name="Sorensen J.L."/>
            <person name="Fitzpatrick D.A."/>
            <person name="Frisvad J.C."/>
            <person name="Nielsen K.L."/>
        </authorList>
    </citation>
    <scope>NUCLEOTIDE SEQUENCE</scope>
    <source>
        <strain evidence="2">IBT 35675</strain>
    </source>
</reference>
<proteinExistence type="predicted"/>
<feature type="region of interest" description="Disordered" evidence="1">
    <location>
        <begin position="1"/>
        <end position="20"/>
    </location>
</feature>
<evidence type="ECO:0000313" key="2">
    <source>
        <dbReference type="EMBL" id="KAJ5361220.1"/>
    </source>
</evidence>